<gene>
    <name evidence="2" type="ORF">ILYODFUR_027387</name>
</gene>
<feature type="domain" description="Aminomethyltransferase C-terminal" evidence="1">
    <location>
        <begin position="40"/>
        <end position="118"/>
    </location>
</feature>
<dbReference type="PANTHER" id="PTHR43757:SF2">
    <property type="entry name" value="AMINOMETHYLTRANSFERASE, MITOCHONDRIAL"/>
    <property type="match status" value="1"/>
</dbReference>
<dbReference type="Gene3D" id="4.10.1250.10">
    <property type="entry name" value="Aminomethyltransferase fragment"/>
    <property type="match status" value="1"/>
</dbReference>
<evidence type="ECO:0000313" key="3">
    <source>
        <dbReference type="Proteomes" id="UP001482620"/>
    </source>
</evidence>
<protein>
    <recommendedName>
        <fullName evidence="1">Aminomethyltransferase C-terminal domain-containing protein</fullName>
    </recommendedName>
</protein>
<dbReference type="SUPFAM" id="SSF101790">
    <property type="entry name" value="Aminomethyltransferase beta-barrel domain"/>
    <property type="match status" value="1"/>
</dbReference>
<accession>A0ABV0TBW2</accession>
<dbReference type="PANTHER" id="PTHR43757">
    <property type="entry name" value="AMINOMETHYLTRANSFERASE"/>
    <property type="match status" value="1"/>
</dbReference>
<evidence type="ECO:0000259" key="1">
    <source>
        <dbReference type="Pfam" id="PF08669"/>
    </source>
</evidence>
<dbReference type="Proteomes" id="UP001482620">
    <property type="component" value="Unassembled WGS sequence"/>
</dbReference>
<dbReference type="InterPro" id="IPR013977">
    <property type="entry name" value="GcvT_C"/>
</dbReference>
<dbReference type="InterPro" id="IPR029043">
    <property type="entry name" value="GcvT/YgfZ_C"/>
</dbReference>
<proteinExistence type="predicted"/>
<dbReference type="SUPFAM" id="SSF103025">
    <property type="entry name" value="Folate-binding domain"/>
    <property type="match status" value="1"/>
</dbReference>
<dbReference type="InterPro" id="IPR028896">
    <property type="entry name" value="GcvT/YgfZ/DmdA"/>
</dbReference>
<dbReference type="EMBL" id="JAHRIQ010026768">
    <property type="protein sequence ID" value="MEQ2230266.1"/>
    <property type="molecule type" value="Genomic_DNA"/>
</dbReference>
<organism evidence="2 3">
    <name type="scientific">Ilyodon furcidens</name>
    <name type="common">goldbreast splitfin</name>
    <dbReference type="NCBI Taxonomy" id="33524"/>
    <lineage>
        <taxon>Eukaryota</taxon>
        <taxon>Metazoa</taxon>
        <taxon>Chordata</taxon>
        <taxon>Craniata</taxon>
        <taxon>Vertebrata</taxon>
        <taxon>Euteleostomi</taxon>
        <taxon>Actinopterygii</taxon>
        <taxon>Neopterygii</taxon>
        <taxon>Teleostei</taxon>
        <taxon>Neoteleostei</taxon>
        <taxon>Acanthomorphata</taxon>
        <taxon>Ovalentaria</taxon>
        <taxon>Atherinomorphae</taxon>
        <taxon>Cyprinodontiformes</taxon>
        <taxon>Goodeidae</taxon>
        <taxon>Ilyodon</taxon>
    </lineage>
</organism>
<keyword evidence="3" id="KW-1185">Reference proteome</keyword>
<reference evidence="2 3" key="1">
    <citation type="submission" date="2021-06" db="EMBL/GenBank/DDBJ databases">
        <authorList>
            <person name="Palmer J.M."/>
        </authorList>
    </citation>
    <scope>NUCLEOTIDE SEQUENCE [LARGE SCALE GENOMIC DNA]</scope>
    <source>
        <strain evidence="3">if_2019</strain>
        <tissue evidence="2">Muscle</tissue>
    </source>
</reference>
<name>A0ABV0TBW2_9TELE</name>
<evidence type="ECO:0000313" key="2">
    <source>
        <dbReference type="EMBL" id="MEQ2230266.1"/>
    </source>
</evidence>
<dbReference type="Gene3D" id="2.40.30.110">
    <property type="entry name" value="Aminomethyltransferase beta-barrel domains"/>
    <property type="match status" value="1"/>
</dbReference>
<sequence length="133" mass="14574">MNCDTNPLEAGLDYFIKLNKPADFIGKAALQEIKGKGLKRKLSYLSVRTDDVDPEGNETIWHNGKVVGNTTSGAYSYSSQQSLAFGYLPLELSSVGQQVEVELLGKKYPATVIQEPLVLTEPTRTRLAKKAKA</sequence>
<dbReference type="Pfam" id="PF08669">
    <property type="entry name" value="GCV_T_C"/>
    <property type="match status" value="1"/>
</dbReference>
<comment type="caution">
    <text evidence="2">The sequence shown here is derived from an EMBL/GenBank/DDBJ whole genome shotgun (WGS) entry which is preliminary data.</text>
</comment>